<dbReference type="Proteomes" id="UP000307943">
    <property type="component" value="Unassembled WGS sequence"/>
</dbReference>
<dbReference type="EMBL" id="VDCQ01000075">
    <property type="protein sequence ID" value="TNJ61366.1"/>
    <property type="molecule type" value="Genomic_DNA"/>
</dbReference>
<dbReference type="CDD" id="cd04301">
    <property type="entry name" value="NAT_SF"/>
    <property type="match status" value="2"/>
</dbReference>
<keyword evidence="5" id="KW-1185">Reference proteome</keyword>
<dbReference type="InterPro" id="IPR016181">
    <property type="entry name" value="Acyl_CoA_acyltransferase"/>
</dbReference>
<comment type="caution">
    <text evidence="4">The sequence shown here is derived from an EMBL/GenBank/DDBJ whole genome shotgun (WGS) entry which is preliminary data.</text>
</comment>
<reference evidence="4 5" key="1">
    <citation type="submission" date="2019-05" db="EMBL/GenBank/DDBJ databases">
        <title>We sequenced the genome of Paenibacillus hemerocallicola KCTC 33185 for further insight into its adaptation and study the phylogeny of Paenibacillus.</title>
        <authorList>
            <person name="Narsing Rao M.P."/>
        </authorList>
    </citation>
    <scope>NUCLEOTIDE SEQUENCE [LARGE SCALE GENOMIC DNA]</scope>
    <source>
        <strain evidence="4 5">KCTC 33185</strain>
    </source>
</reference>
<accession>A0A5C4SYN7</accession>
<sequence length="321" mass="36801">MEFKQLDEARIAEMGALWNREWAEAYPIRERLLRQNVFGDRNLLKAGSWMAVDPTTDRLLGFIAAKAWQDGESGMSFPQDTGWIQMLIVDREARGQGIGGQLLARAESALRESGVRSVVLGNDFHRRLFPGIPAENPDSRRWLEKRGYAGSELTYDLLNEYGEADVVEMPRADGVTFRLARPDDREELLVFMKRCFPGRWEYQTRQYWELGGTGREFVVLERHGGEIIGFCRLNDAQSPLLAQNIYWAPLFAEELGGIGPLGIDERFRGQRYGLSIVQAAVAVLRERGIGRIVIDTTPYLDFYGKLGYRAWKSYWRLQREL</sequence>
<keyword evidence="1 4" id="KW-0808">Transferase</keyword>
<feature type="domain" description="N-acetyltransferase" evidence="3">
    <location>
        <begin position="175"/>
        <end position="321"/>
    </location>
</feature>
<evidence type="ECO:0000256" key="2">
    <source>
        <dbReference type="ARBA" id="ARBA00023315"/>
    </source>
</evidence>
<evidence type="ECO:0000256" key="1">
    <source>
        <dbReference type="ARBA" id="ARBA00022679"/>
    </source>
</evidence>
<dbReference type="AlphaFoldDB" id="A0A5C4SYN7"/>
<dbReference type="RefSeq" id="WP_139606782.1">
    <property type="nucleotide sequence ID" value="NZ_VDCQ01000075.1"/>
</dbReference>
<dbReference type="PANTHER" id="PTHR43877">
    <property type="entry name" value="AMINOALKYLPHOSPHONATE N-ACETYLTRANSFERASE-RELATED-RELATED"/>
    <property type="match status" value="1"/>
</dbReference>
<evidence type="ECO:0000313" key="4">
    <source>
        <dbReference type="EMBL" id="TNJ61366.1"/>
    </source>
</evidence>
<dbReference type="OrthoDB" id="2861902at2"/>
<dbReference type="Gene3D" id="3.40.630.30">
    <property type="match status" value="2"/>
</dbReference>
<keyword evidence="2" id="KW-0012">Acyltransferase</keyword>
<dbReference type="InterPro" id="IPR000182">
    <property type="entry name" value="GNAT_dom"/>
</dbReference>
<dbReference type="Pfam" id="PF00583">
    <property type="entry name" value="Acetyltransf_1"/>
    <property type="match status" value="2"/>
</dbReference>
<proteinExistence type="predicted"/>
<name>A0A5C4SYN7_9BACL</name>
<dbReference type="GO" id="GO:0016747">
    <property type="term" value="F:acyltransferase activity, transferring groups other than amino-acyl groups"/>
    <property type="evidence" value="ECO:0007669"/>
    <property type="project" value="InterPro"/>
</dbReference>
<feature type="domain" description="N-acetyltransferase" evidence="3">
    <location>
        <begin position="1"/>
        <end position="172"/>
    </location>
</feature>
<protein>
    <submittedName>
        <fullName evidence="4">GNAT family N-acetyltransferase</fullName>
    </submittedName>
</protein>
<dbReference type="PROSITE" id="PS51186">
    <property type="entry name" value="GNAT"/>
    <property type="match status" value="2"/>
</dbReference>
<evidence type="ECO:0000313" key="5">
    <source>
        <dbReference type="Proteomes" id="UP000307943"/>
    </source>
</evidence>
<organism evidence="4 5">
    <name type="scientific">Paenibacillus hemerocallicola</name>
    <dbReference type="NCBI Taxonomy" id="1172614"/>
    <lineage>
        <taxon>Bacteria</taxon>
        <taxon>Bacillati</taxon>
        <taxon>Bacillota</taxon>
        <taxon>Bacilli</taxon>
        <taxon>Bacillales</taxon>
        <taxon>Paenibacillaceae</taxon>
        <taxon>Paenibacillus</taxon>
    </lineage>
</organism>
<dbReference type="SUPFAM" id="SSF55729">
    <property type="entry name" value="Acyl-CoA N-acyltransferases (Nat)"/>
    <property type="match status" value="2"/>
</dbReference>
<dbReference type="InterPro" id="IPR050832">
    <property type="entry name" value="Bact_Acetyltransf"/>
</dbReference>
<evidence type="ECO:0000259" key="3">
    <source>
        <dbReference type="PROSITE" id="PS51186"/>
    </source>
</evidence>
<gene>
    <name evidence="4" type="ORF">FE784_34400</name>
</gene>